<keyword evidence="9" id="KW-1185">Reference proteome</keyword>
<keyword evidence="8" id="KW-0675">Receptor</keyword>
<organism evidence="8 9">
    <name type="scientific">Drosophila madeirensis</name>
    <name type="common">Fruit fly</name>
    <dbReference type="NCBI Taxonomy" id="30013"/>
    <lineage>
        <taxon>Eukaryota</taxon>
        <taxon>Metazoa</taxon>
        <taxon>Ecdysozoa</taxon>
        <taxon>Arthropoda</taxon>
        <taxon>Hexapoda</taxon>
        <taxon>Insecta</taxon>
        <taxon>Pterygota</taxon>
        <taxon>Neoptera</taxon>
        <taxon>Endopterygota</taxon>
        <taxon>Diptera</taxon>
        <taxon>Brachycera</taxon>
        <taxon>Muscomorpha</taxon>
        <taxon>Ephydroidea</taxon>
        <taxon>Drosophilidae</taxon>
        <taxon>Drosophila</taxon>
        <taxon>Sophophora</taxon>
    </lineage>
</organism>
<evidence type="ECO:0000259" key="7">
    <source>
        <dbReference type="PROSITE" id="PS51917"/>
    </source>
</evidence>
<dbReference type="GO" id="GO:0008541">
    <property type="term" value="C:proteasome regulatory particle, lid subcomplex"/>
    <property type="evidence" value="ECO:0007669"/>
    <property type="project" value="TreeGrafter"/>
</dbReference>
<evidence type="ECO:0000313" key="8">
    <source>
        <dbReference type="EMBL" id="BFG00954.1"/>
    </source>
</evidence>
<reference evidence="8 9" key="1">
    <citation type="submission" date="2024-02" db="EMBL/GenBank/DDBJ databases">
        <title>A chromosome-level genome assembly of Drosophila madeirensis, a fruit fly species endemic to Madeira island.</title>
        <authorList>
            <person name="Tomihara K."/>
            <person name="Llopart A."/>
            <person name="Yamamoto D."/>
        </authorList>
    </citation>
    <scope>NUCLEOTIDE SEQUENCE [LARGE SCALE GENOMIC DNA]</scope>
    <source>
        <strain evidence="8 9">RF1</strain>
    </source>
</reference>
<feature type="region of interest" description="Disordered" evidence="6">
    <location>
        <begin position="130"/>
        <end position="155"/>
    </location>
</feature>
<dbReference type="PROSITE" id="PS51917">
    <property type="entry name" value="PRU"/>
    <property type="match status" value="1"/>
</dbReference>
<dbReference type="Gene3D" id="1.10.2020.20">
    <property type="match status" value="1"/>
</dbReference>
<keyword evidence="5" id="KW-0539">Nucleus</keyword>
<comment type="subcellular location">
    <subcellularLocation>
        <location evidence="2">Cytoplasm</location>
    </subcellularLocation>
    <subcellularLocation>
        <location evidence="1">Nucleus</location>
    </subcellularLocation>
</comment>
<dbReference type="GO" id="GO:0070628">
    <property type="term" value="F:proteasome binding"/>
    <property type="evidence" value="ECO:0007669"/>
    <property type="project" value="TreeGrafter"/>
</dbReference>
<evidence type="ECO:0000256" key="3">
    <source>
        <dbReference type="ARBA" id="ARBA00022490"/>
    </source>
</evidence>
<sequence length="324" mass="36735">MKNLIEYKAGLMVSRDRVIEPDSRKGLLFLRRIEDEVHICWKDRQSGKVEMDIVAVPGVPRFRRVIECNTGRVFVLRFEGVRQRHFFWMQEAYPERDNDFCQRFNELIKASKEPEKPKIVFSAVATELATDRPRDGGGCDVPAPPTPPPPSPTPGKGVTMVTNLLGFFLKMGQSMISLAKSTLSPEGTMPQPFQDPYQRQTKSLATTMHHQMSTVIELNNFSSESLHRLVARLPMDPDREEIECHTTSLPATVVDTLKVGLVADHVRSPQFYEALMVFQYAFQRCQLVGSLQELSVGPEALEAAQDGDFEEFLYILNSPDAYRQ</sequence>
<dbReference type="PANTHER" id="PTHR12225:SF0">
    <property type="entry name" value="PROTEASOMAL UBIQUITIN RECEPTOR ADRM1"/>
    <property type="match status" value="1"/>
</dbReference>
<dbReference type="GO" id="GO:0061133">
    <property type="term" value="F:endopeptidase activator activity"/>
    <property type="evidence" value="ECO:0007669"/>
    <property type="project" value="TreeGrafter"/>
</dbReference>
<dbReference type="Pfam" id="PF04683">
    <property type="entry name" value="Rpn13_ADRM1_Pru"/>
    <property type="match status" value="1"/>
</dbReference>
<dbReference type="PANTHER" id="PTHR12225">
    <property type="entry name" value="ADHESION REGULATING MOLECULE 1 110 KDA CELL MEMBRANE GLYCOPROTEIN"/>
    <property type="match status" value="1"/>
</dbReference>
<gene>
    <name evidence="8" type="ORF">DMAD_00826</name>
</gene>
<proteinExistence type="predicted"/>
<dbReference type="AlphaFoldDB" id="A0AAU9FZZ2"/>
<evidence type="ECO:0000313" key="9">
    <source>
        <dbReference type="Proteomes" id="UP001500889"/>
    </source>
</evidence>
<evidence type="ECO:0000256" key="4">
    <source>
        <dbReference type="ARBA" id="ARBA00022942"/>
    </source>
</evidence>
<evidence type="ECO:0000256" key="2">
    <source>
        <dbReference type="ARBA" id="ARBA00004496"/>
    </source>
</evidence>
<dbReference type="Gene3D" id="2.30.29.70">
    <property type="entry name" value="Proteasomal ubiquitin receptor Rpn13/ADRM1"/>
    <property type="match status" value="1"/>
</dbReference>
<dbReference type="InterPro" id="IPR038633">
    <property type="entry name" value="Rpn13/ADRM1_Pru_sf"/>
</dbReference>
<evidence type="ECO:0000256" key="1">
    <source>
        <dbReference type="ARBA" id="ARBA00004123"/>
    </source>
</evidence>
<keyword evidence="4" id="KW-0647">Proteasome</keyword>
<dbReference type="GO" id="GO:0005634">
    <property type="term" value="C:nucleus"/>
    <property type="evidence" value="ECO:0007669"/>
    <property type="project" value="UniProtKB-SubCell"/>
</dbReference>
<protein>
    <submittedName>
        <fullName evidence="8">Proteasomal ubiquitin receptor ADRM1 homolog</fullName>
    </submittedName>
</protein>
<keyword evidence="3" id="KW-0963">Cytoplasm</keyword>
<evidence type="ECO:0000256" key="5">
    <source>
        <dbReference type="ARBA" id="ARBA00023242"/>
    </source>
</evidence>
<dbReference type="InterPro" id="IPR044868">
    <property type="entry name" value="Rpn13/ADRM1_Pru"/>
</dbReference>
<feature type="domain" description="Pru" evidence="7">
    <location>
        <begin position="1"/>
        <end position="111"/>
    </location>
</feature>
<dbReference type="InterPro" id="IPR006773">
    <property type="entry name" value="Rpn13/ADRM1"/>
</dbReference>
<dbReference type="InterPro" id="IPR038108">
    <property type="entry name" value="RPN13_DEUBAD_sf"/>
</dbReference>
<name>A0AAU9FZZ2_DROMD</name>
<accession>A0AAU9FZZ2</accession>
<dbReference type="Proteomes" id="UP001500889">
    <property type="component" value="Chromosome A"/>
</dbReference>
<evidence type="ECO:0000256" key="6">
    <source>
        <dbReference type="SAM" id="MobiDB-lite"/>
    </source>
</evidence>
<feature type="compositionally biased region" description="Pro residues" evidence="6">
    <location>
        <begin position="142"/>
        <end position="153"/>
    </location>
</feature>
<dbReference type="EMBL" id="AP029266">
    <property type="protein sequence ID" value="BFG00954.1"/>
    <property type="molecule type" value="Genomic_DNA"/>
</dbReference>
<dbReference type="GO" id="GO:0005737">
    <property type="term" value="C:cytoplasm"/>
    <property type="evidence" value="ECO:0007669"/>
    <property type="project" value="UniProtKB-SubCell"/>
</dbReference>